<accession>A0ABY8VHZ7</accession>
<keyword evidence="3 4" id="KW-0067">ATP-binding</keyword>
<dbReference type="InterPro" id="IPR004666">
    <property type="entry name" value="Rp_bS6_RimK/Lys_biosynth_LsyX"/>
</dbReference>
<evidence type="ECO:0000259" key="5">
    <source>
        <dbReference type="PROSITE" id="PS50975"/>
    </source>
</evidence>
<dbReference type="PANTHER" id="PTHR21621">
    <property type="entry name" value="RIBOSOMAL PROTEIN S6 MODIFICATION PROTEIN"/>
    <property type="match status" value="1"/>
</dbReference>
<dbReference type="Gene3D" id="3.30.470.20">
    <property type="entry name" value="ATP-grasp fold, B domain"/>
    <property type="match status" value="1"/>
</dbReference>
<evidence type="ECO:0000256" key="2">
    <source>
        <dbReference type="ARBA" id="ARBA00022741"/>
    </source>
</evidence>
<organism evidence="6 7">
    <name type="scientific">Corynebacterium breve</name>
    <dbReference type="NCBI Taxonomy" id="3049799"/>
    <lineage>
        <taxon>Bacteria</taxon>
        <taxon>Bacillati</taxon>
        <taxon>Actinomycetota</taxon>
        <taxon>Actinomycetes</taxon>
        <taxon>Mycobacteriales</taxon>
        <taxon>Corynebacteriaceae</taxon>
        <taxon>Corynebacterium</taxon>
    </lineage>
</organism>
<keyword evidence="2 4" id="KW-0547">Nucleotide-binding</keyword>
<dbReference type="RefSeq" id="WP_284824071.1">
    <property type="nucleotide sequence ID" value="NZ_CP126969.1"/>
</dbReference>
<evidence type="ECO:0000256" key="4">
    <source>
        <dbReference type="PROSITE-ProRule" id="PRU00409"/>
    </source>
</evidence>
<evidence type="ECO:0000313" key="6">
    <source>
        <dbReference type="EMBL" id="WIM67175.1"/>
    </source>
</evidence>
<sequence length="285" mass="31127">MMAGWIVVNAFYSSPKFDELHEWLKRSAGEARLTTTMVTNAQVQGLLRRGERPEWVLFWDKDVHVARLIEAFGIRCLNSARAIEMCDDKSRTYLELLAQDIPQPETWVVPLRFASTAWDDSCFVDDAIDAMGLPLVAKEAFGSFGAQVHLVHSRDELVGFLDNLGTAPALLQRFVASSTGRDLRLQVVGDQVVAAIERNAQAGEFRANLTHGGTAHANAPTVAQRDLALATTAALGLDFAGVDLLFGEDGVPVVCEVNSNAHFVNISQITGIDVGRAIMEHIRDA</sequence>
<dbReference type="Proteomes" id="UP001225598">
    <property type="component" value="Chromosome"/>
</dbReference>
<keyword evidence="7" id="KW-1185">Reference proteome</keyword>
<dbReference type="SUPFAM" id="SSF56059">
    <property type="entry name" value="Glutathione synthetase ATP-binding domain-like"/>
    <property type="match status" value="1"/>
</dbReference>
<evidence type="ECO:0000256" key="1">
    <source>
        <dbReference type="ARBA" id="ARBA00022723"/>
    </source>
</evidence>
<proteinExistence type="predicted"/>
<dbReference type="PROSITE" id="PS50975">
    <property type="entry name" value="ATP_GRASP"/>
    <property type="match status" value="1"/>
</dbReference>
<dbReference type="InterPro" id="IPR013651">
    <property type="entry name" value="ATP-grasp_RimK-type"/>
</dbReference>
<dbReference type="PANTHER" id="PTHR21621:SF0">
    <property type="entry name" value="BETA-CITRYLGLUTAMATE SYNTHASE B-RELATED"/>
    <property type="match status" value="1"/>
</dbReference>
<keyword evidence="6" id="KW-0436">Ligase</keyword>
<feature type="domain" description="ATP-grasp" evidence="5">
    <location>
        <begin position="93"/>
        <end position="283"/>
    </location>
</feature>
<evidence type="ECO:0000313" key="7">
    <source>
        <dbReference type="Proteomes" id="UP001225598"/>
    </source>
</evidence>
<dbReference type="GO" id="GO:0016874">
    <property type="term" value="F:ligase activity"/>
    <property type="evidence" value="ECO:0007669"/>
    <property type="project" value="UniProtKB-KW"/>
</dbReference>
<name>A0ABY8VHZ7_9CORY</name>
<dbReference type="NCBIfam" id="TIGR00768">
    <property type="entry name" value="rimK_fam"/>
    <property type="match status" value="1"/>
</dbReference>
<evidence type="ECO:0000256" key="3">
    <source>
        <dbReference type="ARBA" id="ARBA00022840"/>
    </source>
</evidence>
<reference evidence="6 7" key="1">
    <citation type="submission" date="2023-05" db="EMBL/GenBank/DDBJ databases">
        <title>Corynebacterium suedekumii sp. nov. and Corynebacterium breve sp. nov. isolated from raw cow's milk.</title>
        <authorList>
            <person name="Baer M.K."/>
            <person name="Mehl L."/>
            <person name="Hellmuth R."/>
            <person name="Marke G."/>
            <person name="Lipski A."/>
        </authorList>
    </citation>
    <scope>NUCLEOTIDE SEQUENCE [LARGE SCALE GENOMIC DNA]</scope>
    <source>
        <strain evidence="6 7">R4</strain>
    </source>
</reference>
<keyword evidence="1" id="KW-0479">Metal-binding</keyword>
<dbReference type="Gene3D" id="3.40.50.20">
    <property type="match status" value="1"/>
</dbReference>
<dbReference type="EMBL" id="CP126969">
    <property type="protein sequence ID" value="WIM67175.1"/>
    <property type="molecule type" value="Genomic_DNA"/>
</dbReference>
<dbReference type="Pfam" id="PF08443">
    <property type="entry name" value="RimK"/>
    <property type="match status" value="1"/>
</dbReference>
<dbReference type="InterPro" id="IPR011761">
    <property type="entry name" value="ATP-grasp"/>
</dbReference>
<gene>
    <name evidence="6" type="ORF">QP027_08570</name>
</gene>
<protein>
    <submittedName>
        <fullName evidence="6">RimK family alpha-L-glutamate ligase</fullName>
    </submittedName>
</protein>